<protein>
    <recommendedName>
        <fullName evidence="2">Polymerase/histidinol phosphatase N-terminal domain-containing protein</fullName>
    </recommendedName>
</protein>
<dbReference type="PANTHER" id="PTHR42924:SF11">
    <property type="entry name" value="POLYMERASE_HISTIDINOL PHOSPHATASE N-TERMINAL DOMAIN-CONTAINING PROTEIN"/>
    <property type="match status" value="1"/>
</dbReference>
<dbReference type="PANTHER" id="PTHR42924">
    <property type="entry name" value="EXONUCLEASE"/>
    <property type="match status" value="1"/>
</dbReference>
<dbReference type="Gene3D" id="3.20.20.140">
    <property type="entry name" value="Metal-dependent hydrolases"/>
    <property type="match status" value="1"/>
</dbReference>
<feature type="domain" description="Polymerase/histidinol phosphatase N-terminal" evidence="2">
    <location>
        <begin position="9"/>
        <end position="72"/>
    </location>
</feature>
<dbReference type="InterPro" id="IPR052018">
    <property type="entry name" value="PHP_domain"/>
</dbReference>
<evidence type="ECO:0000256" key="1">
    <source>
        <dbReference type="SAM" id="MobiDB-lite"/>
    </source>
</evidence>
<feature type="region of interest" description="Disordered" evidence="1">
    <location>
        <begin position="1"/>
        <end position="24"/>
    </location>
</feature>
<organism evidence="3">
    <name type="scientific">marine metagenome</name>
    <dbReference type="NCBI Taxonomy" id="408172"/>
    <lineage>
        <taxon>unclassified sequences</taxon>
        <taxon>metagenomes</taxon>
        <taxon>ecological metagenomes</taxon>
    </lineage>
</organism>
<name>A0A381S5C7_9ZZZZ</name>
<dbReference type="NCBIfam" id="NF038032">
    <property type="entry name" value="CehA_McbA_metalo"/>
    <property type="match status" value="1"/>
</dbReference>
<evidence type="ECO:0000313" key="3">
    <source>
        <dbReference type="EMBL" id="SUZ99276.1"/>
    </source>
</evidence>
<proteinExistence type="predicted"/>
<evidence type="ECO:0000259" key="2">
    <source>
        <dbReference type="SMART" id="SM00481"/>
    </source>
</evidence>
<reference evidence="3" key="1">
    <citation type="submission" date="2018-05" db="EMBL/GenBank/DDBJ databases">
        <authorList>
            <person name="Lanie J.A."/>
            <person name="Ng W.-L."/>
            <person name="Kazmierczak K.M."/>
            <person name="Andrzejewski T.M."/>
            <person name="Davidsen T.M."/>
            <person name="Wayne K.J."/>
            <person name="Tettelin H."/>
            <person name="Glass J.I."/>
            <person name="Rusch D."/>
            <person name="Podicherti R."/>
            <person name="Tsui H.-C.T."/>
            <person name="Winkler M.E."/>
        </authorList>
    </citation>
    <scope>NUCLEOTIDE SEQUENCE</scope>
</reference>
<dbReference type="InterPro" id="IPR016195">
    <property type="entry name" value="Pol/histidinol_Pase-like"/>
</dbReference>
<dbReference type="SUPFAM" id="SSF89550">
    <property type="entry name" value="PHP domain-like"/>
    <property type="match status" value="1"/>
</dbReference>
<dbReference type="AlphaFoldDB" id="A0A381S5C7"/>
<accession>A0A381S5C7</accession>
<gene>
    <name evidence="3" type="ORF">METZ01_LOCUS52130</name>
</gene>
<sequence>MSTKEWFKGNLHTHTNKSDGDESPEKVCEWFENHDYDFLVLSDHNHLTLLDYQNTGKSNLLMIPGEEVTAFASSNRAPVHIGAIGINKLVSPVVCEDVVSTLQMNIDNILEAGGIACINHPNFKWAFDHREMLATHGAMLFEVYNASRGCNNMGGKGKFSTSEMWDYMLSNKKIIYGAATDDSHDYQDFAPEKHNPGRGWLMVRSESDDQNSLIKNMETGNFYSSTGVYLDDMDISNKHIEFSITQIDDFVFLTRLIGKNGKTLREVSDNKVRYEFEGNEGYVRAEIIDSDGALAWTQPIFVS</sequence>
<dbReference type="GO" id="GO:0035312">
    <property type="term" value="F:5'-3' DNA exonuclease activity"/>
    <property type="evidence" value="ECO:0007669"/>
    <property type="project" value="TreeGrafter"/>
</dbReference>
<dbReference type="EMBL" id="UINC01002687">
    <property type="protein sequence ID" value="SUZ99276.1"/>
    <property type="molecule type" value="Genomic_DNA"/>
</dbReference>
<dbReference type="GO" id="GO:0004534">
    <property type="term" value="F:5'-3' RNA exonuclease activity"/>
    <property type="evidence" value="ECO:0007669"/>
    <property type="project" value="TreeGrafter"/>
</dbReference>
<dbReference type="InterPro" id="IPR003141">
    <property type="entry name" value="Pol/His_phosphatase_N"/>
</dbReference>
<dbReference type="SMART" id="SM00481">
    <property type="entry name" value="POLIIIAc"/>
    <property type="match status" value="1"/>
</dbReference>